<evidence type="ECO:0000256" key="2">
    <source>
        <dbReference type="ARBA" id="ARBA00022692"/>
    </source>
</evidence>
<accession>A0AAE0G4X8</accession>
<feature type="transmembrane region" description="Helical" evidence="5">
    <location>
        <begin position="285"/>
        <end position="306"/>
    </location>
</feature>
<organism evidence="7 8">
    <name type="scientific">Cymbomonas tetramitiformis</name>
    <dbReference type="NCBI Taxonomy" id="36881"/>
    <lineage>
        <taxon>Eukaryota</taxon>
        <taxon>Viridiplantae</taxon>
        <taxon>Chlorophyta</taxon>
        <taxon>Pyramimonadophyceae</taxon>
        <taxon>Pyramimonadales</taxon>
        <taxon>Pyramimonadaceae</taxon>
        <taxon>Cymbomonas</taxon>
    </lineage>
</organism>
<evidence type="ECO:0000256" key="4">
    <source>
        <dbReference type="ARBA" id="ARBA00023136"/>
    </source>
</evidence>
<keyword evidence="4 5" id="KW-0472">Membrane</keyword>
<proteinExistence type="predicted"/>
<evidence type="ECO:0000256" key="5">
    <source>
        <dbReference type="SAM" id="Phobius"/>
    </source>
</evidence>
<dbReference type="Proteomes" id="UP001190700">
    <property type="component" value="Unassembled WGS sequence"/>
</dbReference>
<feature type="domain" description="Sugar phosphate transporter" evidence="6">
    <location>
        <begin position="29"/>
        <end position="302"/>
    </location>
</feature>
<feature type="transmembrane region" description="Helical" evidence="5">
    <location>
        <begin position="157"/>
        <end position="176"/>
    </location>
</feature>
<dbReference type="PANTHER" id="PTHR11132">
    <property type="entry name" value="SOLUTE CARRIER FAMILY 35"/>
    <property type="match status" value="1"/>
</dbReference>
<keyword evidence="8" id="KW-1185">Reference proteome</keyword>
<keyword evidence="3 5" id="KW-1133">Transmembrane helix</keyword>
<feature type="transmembrane region" description="Helical" evidence="5">
    <location>
        <begin position="36"/>
        <end position="59"/>
    </location>
</feature>
<dbReference type="EMBL" id="LGRX02009765">
    <property type="protein sequence ID" value="KAK3271418.1"/>
    <property type="molecule type" value="Genomic_DNA"/>
</dbReference>
<gene>
    <name evidence="7" type="ORF">CYMTET_20231</name>
</gene>
<feature type="transmembrane region" description="Helical" evidence="5">
    <location>
        <begin position="230"/>
        <end position="251"/>
    </location>
</feature>
<comment type="caution">
    <text evidence="7">The sequence shown here is derived from an EMBL/GenBank/DDBJ whole genome shotgun (WGS) entry which is preliminary data.</text>
</comment>
<feature type="transmembrane region" description="Helical" evidence="5">
    <location>
        <begin position="258"/>
        <end position="279"/>
    </location>
</feature>
<dbReference type="InterPro" id="IPR050186">
    <property type="entry name" value="TPT_transporter"/>
</dbReference>
<evidence type="ECO:0000259" key="6">
    <source>
        <dbReference type="Pfam" id="PF03151"/>
    </source>
</evidence>
<feature type="transmembrane region" description="Helical" evidence="5">
    <location>
        <begin position="12"/>
        <end position="30"/>
    </location>
</feature>
<dbReference type="GO" id="GO:0016020">
    <property type="term" value="C:membrane"/>
    <property type="evidence" value="ECO:0007669"/>
    <property type="project" value="UniProtKB-SubCell"/>
</dbReference>
<dbReference type="Pfam" id="PF03151">
    <property type="entry name" value="TPT"/>
    <property type="match status" value="1"/>
</dbReference>
<reference evidence="7 8" key="1">
    <citation type="journal article" date="2015" name="Genome Biol. Evol.">
        <title>Comparative Genomics of a Bacterivorous Green Alga Reveals Evolutionary Causalities and Consequences of Phago-Mixotrophic Mode of Nutrition.</title>
        <authorList>
            <person name="Burns J.A."/>
            <person name="Paasch A."/>
            <person name="Narechania A."/>
            <person name="Kim E."/>
        </authorList>
    </citation>
    <scope>NUCLEOTIDE SEQUENCE [LARGE SCALE GENOMIC DNA]</scope>
    <source>
        <strain evidence="7 8">PLY_AMNH</strain>
    </source>
</reference>
<evidence type="ECO:0000313" key="8">
    <source>
        <dbReference type="Proteomes" id="UP001190700"/>
    </source>
</evidence>
<comment type="subcellular location">
    <subcellularLocation>
        <location evidence="1">Membrane</location>
        <topology evidence="1">Multi-pass membrane protein</topology>
    </subcellularLocation>
</comment>
<evidence type="ECO:0000256" key="3">
    <source>
        <dbReference type="ARBA" id="ARBA00022989"/>
    </source>
</evidence>
<feature type="transmembrane region" description="Helical" evidence="5">
    <location>
        <begin position="188"/>
        <end position="210"/>
    </location>
</feature>
<protein>
    <recommendedName>
        <fullName evidence="6">Sugar phosphate transporter domain-containing protein</fullName>
    </recommendedName>
</protein>
<keyword evidence="2 5" id="KW-0812">Transmembrane</keyword>
<evidence type="ECO:0000256" key="1">
    <source>
        <dbReference type="ARBA" id="ARBA00004141"/>
    </source>
</evidence>
<feature type="transmembrane region" description="Helical" evidence="5">
    <location>
        <begin position="80"/>
        <end position="100"/>
    </location>
</feature>
<feature type="transmembrane region" description="Helical" evidence="5">
    <location>
        <begin position="132"/>
        <end position="151"/>
    </location>
</feature>
<sequence length="320" mass="34765">MAPQVAVQGNFFLASLQLTNIVIALAIIYANKTVLVLGFSPISLIVLQQISMVAVLITGKQLGYITIPKDLEGIFVLNKPLGVLVISQAVGLIFANYSLLLNSVQIAQLAKQAQIPTVLVMEYFFQNKRVSFYRGIALAGLCLGLIVAQGLDVQLNLLGSVCAFLSVVAVSVEIVYNSKIQQESDIDTLGIMYKVIPFALLATLVCALVKEGTQFFSSFNAFVSREHPQVPFWIMVSCMCAFLINYSAIMIAGKSSGLTYTLLGQVKLCLSIAMGMLFFDAPPTWSSICGVSFAVVMIIIYSFVALREQAEKKKEEATES</sequence>
<dbReference type="AlphaFoldDB" id="A0AAE0G4X8"/>
<dbReference type="InterPro" id="IPR004853">
    <property type="entry name" value="Sugar_P_trans_dom"/>
</dbReference>
<name>A0AAE0G4X8_9CHLO</name>
<evidence type="ECO:0000313" key="7">
    <source>
        <dbReference type="EMBL" id="KAK3271418.1"/>
    </source>
</evidence>